<feature type="region of interest" description="Disordered" evidence="1">
    <location>
        <begin position="106"/>
        <end position="126"/>
    </location>
</feature>
<reference evidence="2" key="1">
    <citation type="journal article" date="2020" name="Nature">
        <title>Giant virus diversity and host interactions through global metagenomics.</title>
        <authorList>
            <person name="Schulz F."/>
            <person name="Roux S."/>
            <person name="Paez-Espino D."/>
            <person name="Jungbluth S."/>
            <person name="Walsh D.A."/>
            <person name="Denef V.J."/>
            <person name="McMahon K.D."/>
            <person name="Konstantinidis K.T."/>
            <person name="Eloe-Fadrosh E.A."/>
            <person name="Kyrpides N.C."/>
            <person name="Woyke T."/>
        </authorList>
    </citation>
    <scope>NUCLEOTIDE SEQUENCE</scope>
    <source>
        <strain evidence="2">GVMAG-M-3300023184-60</strain>
    </source>
</reference>
<dbReference type="AlphaFoldDB" id="A0A6C0I9G1"/>
<name>A0A6C0I9G1_9ZZZZ</name>
<dbReference type="EMBL" id="MN740143">
    <property type="protein sequence ID" value="QHT89594.1"/>
    <property type="molecule type" value="Genomic_DNA"/>
</dbReference>
<protein>
    <submittedName>
        <fullName evidence="2">Uncharacterized protein</fullName>
    </submittedName>
</protein>
<proteinExistence type="predicted"/>
<sequence>MYDDDRRRDRGDRGDRGVLGYLLDMKNLRDTALNHLNSLLTFQQHTMLSRTDPLNDNIVRKNILIENLKNEISGYDYTINIFENQLKHITSGHSGGGVRKIKVVKKVKSPKKPIQSKVVKQVPKRK</sequence>
<evidence type="ECO:0000256" key="1">
    <source>
        <dbReference type="SAM" id="MobiDB-lite"/>
    </source>
</evidence>
<organism evidence="2">
    <name type="scientific">viral metagenome</name>
    <dbReference type="NCBI Taxonomy" id="1070528"/>
    <lineage>
        <taxon>unclassified sequences</taxon>
        <taxon>metagenomes</taxon>
        <taxon>organismal metagenomes</taxon>
    </lineage>
</organism>
<accession>A0A6C0I9G1</accession>
<evidence type="ECO:0000313" key="2">
    <source>
        <dbReference type="EMBL" id="QHT89594.1"/>
    </source>
</evidence>
<feature type="compositionally biased region" description="Low complexity" evidence="1">
    <location>
        <begin position="112"/>
        <end position="126"/>
    </location>
</feature>